<accession>A0A0C2NDP9</accession>
<reference evidence="1 2" key="1">
    <citation type="journal article" date="2014" name="Genome Biol. Evol.">
        <title>The genome of the myxosporean Thelohanellus kitauei shows adaptations to nutrient acquisition within its fish host.</title>
        <authorList>
            <person name="Yang Y."/>
            <person name="Xiong J."/>
            <person name="Zhou Z."/>
            <person name="Huo F."/>
            <person name="Miao W."/>
            <person name="Ran C."/>
            <person name="Liu Y."/>
            <person name="Zhang J."/>
            <person name="Feng J."/>
            <person name="Wang M."/>
            <person name="Wang M."/>
            <person name="Wang L."/>
            <person name="Yao B."/>
        </authorList>
    </citation>
    <scope>NUCLEOTIDE SEQUENCE [LARGE SCALE GENOMIC DNA]</scope>
    <source>
        <strain evidence="1">Wuqing</strain>
    </source>
</reference>
<sequence length="139" mass="16481">MEGKHAEACELFDILDQFRKPLIIKTDNTFCGLNVKMYFRKKYIFQPAVDQLMRESLTLCRQVIDYLPKWYKFHKSAYRYCPALSIHGTTMQPLFDDILDVWMHTPFKENVPSYNFNKQVKLLTEVYEFFSATGNISDT</sequence>
<protein>
    <submittedName>
        <fullName evidence="1">Uncharacterized protein</fullName>
    </submittedName>
</protein>
<comment type="caution">
    <text evidence="1">The sequence shown here is derived from an EMBL/GenBank/DDBJ whole genome shotgun (WGS) entry which is preliminary data.</text>
</comment>
<proteinExistence type="predicted"/>
<name>A0A0C2NDP9_THEKT</name>
<dbReference type="AlphaFoldDB" id="A0A0C2NDP9"/>
<keyword evidence="2" id="KW-1185">Reference proteome</keyword>
<evidence type="ECO:0000313" key="2">
    <source>
        <dbReference type="Proteomes" id="UP000031668"/>
    </source>
</evidence>
<dbReference type="OrthoDB" id="6782434at2759"/>
<dbReference type="Proteomes" id="UP000031668">
    <property type="component" value="Unassembled WGS sequence"/>
</dbReference>
<organism evidence="1 2">
    <name type="scientific">Thelohanellus kitauei</name>
    <name type="common">Myxosporean</name>
    <dbReference type="NCBI Taxonomy" id="669202"/>
    <lineage>
        <taxon>Eukaryota</taxon>
        <taxon>Metazoa</taxon>
        <taxon>Cnidaria</taxon>
        <taxon>Myxozoa</taxon>
        <taxon>Myxosporea</taxon>
        <taxon>Bivalvulida</taxon>
        <taxon>Platysporina</taxon>
        <taxon>Myxobolidae</taxon>
        <taxon>Thelohanellus</taxon>
    </lineage>
</organism>
<dbReference type="EMBL" id="JWZT01000428">
    <property type="protein sequence ID" value="KII74435.1"/>
    <property type="molecule type" value="Genomic_DNA"/>
</dbReference>
<gene>
    <name evidence="1" type="ORF">RF11_05568</name>
</gene>
<evidence type="ECO:0000313" key="1">
    <source>
        <dbReference type="EMBL" id="KII74435.1"/>
    </source>
</evidence>